<keyword evidence="5 8" id="KW-1133">Transmembrane helix</keyword>
<keyword evidence="3" id="KW-1003">Cell membrane</keyword>
<dbReference type="GO" id="GO:0005737">
    <property type="term" value="C:cytoplasm"/>
    <property type="evidence" value="ECO:0007669"/>
    <property type="project" value="TreeGrafter"/>
</dbReference>
<evidence type="ECO:0000313" key="10">
    <source>
        <dbReference type="Proteomes" id="UP001152888"/>
    </source>
</evidence>
<reference evidence="9" key="1">
    <citation type="submission" date="2022-03" db="EMBL/GenBank/DDBJ databases">
        <authorList>
            <person name="Sayadi A."/>
        </authorList>
    </citation>
    <scope>NUCLEOTIDE SEQUENCE</scope>
</reference>
<dbReference type="InterPro" id="IPR002159">
    <property type="entry name" value="CD36_fam"/>
</dbReference>
<evidence type="ECO:0000256" key="2">
    <source>
        <dbReference type="ARBA" id="ARBA00010532"/>
    </source>
</evidence>
<dbReference type="GO" id="GO:0005044">
    <property type="term" value="F:scavenger receptor activity"/>
    <property type="evidence" value="ECO:0007669"/>
    <property type="project" value="TreeGrafter"/>
</dbReference>
<feature type="transmembrane region" description="Helical" evidence="8">
    <location>
        <begin position="492"/>
        <end position="512"/>
    </location>
</feature>
<dbReference type="Proteomes" id="UP001152888">
    <property type="component" value="Unassembled WGS sequence"/>
</dbReference>
<keyword evidence="7" id="KW-0325">Glycoprotein</keyword>
<dbReference type="AlphaFoldDB" id="A0A9P0PK28"/>
<keyword evidence="10" id="KW-1185">Reference proteome</keyword>
<evidence type="ECO:0000256" key="8">
    <source>
        <dbReference type="SAM" id="Phobius"/>
    </source>
</evidence>
<gene>
    <name evidence="9" type="ORF">ACAOBT_LOCUS18864</name>
</gene>
<proteinExistence type="inferred from homology"/>
<name>A0A9P0PK28_ACAOB</name>
<dbReference type="Pfam" id="PF01130">
    <property type="entry name" value="CD36"/>
    <property type="match status" value="1"/>
</dbReference>
<evidence type="ECO:0000256" key="1">
    <source>
        <dbReference type="ARBA" id="ARBA00004236"/>
    </source>
</evidence>
<protein>
    <recommendedName>
        <fullName evidence="11">Scavenger receptor class B member 1</fullName>
    </recommendedName>
</protein>
<dbReference type="OrthoDB" id="18585at2759"/>
<evidence type="ECO:0000256" key="5">
    <source>
        <dbReference type="ARBA" id="ARBA00022989"/>
    </source>
</evidence>
<dbReference type="GO" id="GO:0005886">
    <property type="term" value="C:plasma membrane"/>
    <property type="evidence" value="ECO:0007669"/>
    <property type="project" value="UniProtKB-SubCell"/>
</dbReference>
<comment type="similarity">
    <text evidence="2">Belongs to the CD36 family.</text>
</comment>
<dbReference type="PRINTS" id="PR01609">
    <property type="entry name" value="CD36FAMILY"/>
</dbReference>
<evidence type="ECO:0000256" key="6">
    <source>
        <dbReference type="ARBA" id="ARBA00023136"/>
    </source>
</evidence>
<accession>A0A9P0PK28</accession>
<dbReference type="EMBL" id="CAKOFQ010007057">
    <property type="protein sequence ID" value="CAH1989151.1"/>
    <property type="molecule type" value="Genomic_DNA"/>
</dbReference>
<feature type="transmembrane region" description="Helical" evidence="8">
    <location>
        <begin position="52"/>
        <end position="73"/>
    </location>
</feature>
<organism evidence="9 10">
    <name type="scientific">Acanthoscelides obtectus</name>
    <name type="common">Bean weevil</name>
    <name type="synonym">Bruchus obtectus</name>
    <dbReference type="NCBI Taxonomy" id="200917"/>
    <lineage>
        <taxon>Eukaryota</taxon>
        <taxon>Metazoa</taxon>
        <taxon>Ecdysozoa</taxon>
        <taxon>Arthropoda</taxon>
        <taxon>Hexapoda</taxon>
        <taxon>Insecta</taxon>
        <taxon>Pterygota</taxon>
        <taxon>Neoptera</taxon>
        <taxon>Endopterygota</taxon>
        <taxon>Coleoptera</taxon>
        <taxon>Polyphaga</taxon>
        <taxon>Cucujiformia</taxon>
        <taxon>Chrysomeloidea</taxon>
        <taxon>Chrysomelidae</taxon>
        <taxon>Bruchinae</taxon>
        <taxon>Bruchini</taxon>
        <taxon>Acanthoscelides</taxon>
    </lineage>
</organism>
<keyword evidence="4 8" id="KW-0812">Transmembrane</keyword>
<evidence type="ECO:0000256" key="7">
    <source>
        <dbReference type="ARBA" id="ARBA00023180"/>
    </source>
</evidence>
<evidence type="ECO:0000256" key="3">
    <source>
        <dbReference type="ARBA" id="ARBA00022475"/>
    </source>
</evidence>
<dbReference type="PANTHER" id="PTHR11923:SF67">
    <property type="entry name" value="RE68569P"/>
    <property type="match status" value="1"/>
</dbReference>
<evidence type="ECO:0000256" key="4">
    <source>
        <dbReference type="ARBA" id="ARBA00022692"/>
    </source>
</evidence>
<keyword evidence="6 8" id="KW-0472">Membrane</keyword>
<evidence type="ECO:0008006" key="11">
    <source>
        <dbReference type="Google" id="ProtNLM"/>
    </source>
</evidence>
<dbReference type="PANTHER" id="PTHR11923">
    <property type="entry name" value="SCAVENGER RECEPTOR CLASS B TYPE-1 SR-B1"/>
    <property type="match status" value="1"/>
</dbReference>
<comment type="subcellular location">
    <subcellularLocation>
        <location evidence="1">Cell membrane</location>
    </subcellularLocation>
</comment>
<evidence type="ECO:0000313" key="9">
    <source>
        <dbReference type="EMBL" id="CAH1989151.1"/>
    </source>
</evidence>
<sequence>MKEFMTVWNGLWGKTYDAVNTKPSTSTSHRKTRTTLDGANEKLRWTWNRYKSAITIALLGLGGLMVGTFINVVNPYDLIYRWKLIFEEGGEIFELWRSPPVDLYLRVHLWNVTNKEAYMSGEDDKLKLEEVGPYVYRELMSHENVTFNENGTLTAVPVHPLVWVPELSQGRREDDLLVLPNIALLSIADVVSEQSLITKWGLNVIIRRTDSQPLVQMTAKEFMFGYSNALMNLGNTFMPNWIYFDKLGLIDRMYDFDGDFETVYDGQKLGVKNIGLIEKYRGSTKIPQWESPCGDVTGASDGTKFPGYIQPNDTLLFFRKSMCRAKSLIKVNETIANGLKAYVYNFDPESDDNGHIHERNKCFCNREKCMPKGLLDVRGCYYGFPIALSYPHFLDGDLPALTANVTGPKPDHAKHRSYFVIQPDSGLPIELSVRYQINMALGNVKSIANCERFENMVLPLLWTEIRMDKLPDNLGTRFRLYLNVLPLMERSLMWGCFGIGIILALFAIFKFVRIRTNKTNVFNSPWIQDEFIHNIDRKLSSYMPERRSTLNEKELKQYISSLSPLNKEYVQQ</sequence>
<comment type="caution">
    <text evidence="9">The sequence shown here is derived from an EMBL/GenBank/DDBJ whole genome shotgun (WGS) entry which is preliminary data.</text>
</comment>